<dbReference type="Proteomes" id="UP000324800">
    <property type="component" value="Unassembled WGS sequence"/>
</dbReference>
<evidence type="ECO:0000256" key="1">
    <source>
        <dbReference type="SAM" id="MobiDB-lite"/>
    </source>
</evidence>
<evidence type="ECO:0000313" key="3">
    <source>
        <dbReference type="Proteomes" id="UP000324800"/>
    </source>
</evidence>
<name>A0A5J4VQZ6_9EUKA</name>
<proteinExistence type="predicted"/>
<gene>
    <name evidence="2" type="ORF">EZS28_019615</name>
</gene>
<reference evidence="2 3" key="1">
    <citation type="submission" date="2019-03" db="EMBL/GenBank/DDBJ databases">
        <title>Single cell metagenomics reveals metabolic interactions within the superorganism composed of flagellate Streblomastix strix and complex community of Bacteroidetes bacteria on its surface.</title>
        <authorList>
            <person name="Treitli S.C."/>
            <person name="Kolisko M."/>
            <person name="Husnik F."/>
            <person name="Keeling P."/>
            <person name="Hampl V."/>
        </authorList>
    </citation>
    <scope>NUCLEOTIDE SEQUENCE [LARGE SCALE GENOMIC DNA]</scope>
    <source>
        <strain evidence="2">ST1C</strain>
    </source>
</reference>
<dbReference type="AlphaFoldDB" id="A0A5J4VQZ6"/>
<feature type="compositionally biased region" description="Basic and acidic residues" evidence="1">
    <location>
        <begin position="1"/>
        <end position="33"/>
    </location>
</feature>
<accession>A0A5J4VQZ6</accession>
<feature type="region of interest" description="Disordered" evidence="1">
    <location>
        <begin position="1"/>
        <end position="37"/>
    </location>
</feature>
<organism evidence="2 3">
    <name type="scientific">Streblomastix strix</name>
    <dbReference type="NCBI Taxonomy" id="222440"/>
    <lineage>
        <taxon>Eukaryota</taxon>
        <taxon>Metamonada</taxon>
        <taxon>Preaxostyla</taxon>
        <taxon>Oxymonadida</taxon>
        <taxon>Streblomastigidae</taxon>
        <taxon>Streblomastix</taxon>
    </lineage>
</organism>
<protein>
    <submittedName>
        <fullName evidence="2">Uncharacterized protein</fullName>
    </submittedName>
</protein>
<dbReference type="EMBL" id="SNRW01005544">
    <property type="protein sequence ID" value="KAA6384860.1"/>
    <property type="molecule type" value="Genomic_DNA"/>
</dbReference>
<sequence>MKIVEEYVKEKQKQENENKKKNSKVQKNDESLKQQENQCDEEGAYIWEDDYNDIHNWQRGGSASMKGISYHFDACILGEVFQR</sequence>
<comment type="caution">
    <text evidence="2">The sequence shown here is derived from an EMBL/GenBank/DDBJ whole genome shotgun (WGS) entry which is preliminary data.</text>
</comment>
<evidence type="ECO:0000313" key="2">
    <source>
        <dbReference type="EMBL" id="KAA6384860.1"/>
    </source>
</evidence>